<protein>
    <recommendedName>
        <fullName evidence="5">F-box domain-containing protein</fullName>
    </recommendedName>
</protein>
<keyword evidence="4" id="KW-1185">Reference proteome</keyword>
<comment type="caution">
    <text evidence="3">The sequence shown here is derived from an EMBL/GenBank/DDBJ whole genome shotgun (WGS) entry which is preliminary data.</text>
</comment>
<organism evidence="3 4">
    <name type="scientific">Agrocybe pediades</name>
    <dbReference type="NCBI Taxonomy" id="84607"/>
    <lineage>
        <taxon>Eukaryota</taxon>
        <taxon>Fungi</taxon>
        <taxon>Dikarya</taxon>
        <taxon>Basidiomycota</taxon>
        <taxon>Agaricomycotina</taxon>
        <taxon>Agaricomycetes</taxon>
        <taxon>Agaricomycetidae</taxon>
        <taxon>Agaricales</taxon>
        <taxon>Agaricineae</taxon>
        <taxon>Strophariaceae</taxon>
        <taxon>Agrocybe</taxon>
    </lineage>
</organism>
<proteinExistence type="predicted"/>
<keyword evidence="1" id="KW-0175">Coiled coil</keyword>
<feature type="region of interest" description="Disordered" evidence="2">
    <location>
        <begin position="422"/>
        <end position="450"/>
    </location>
</feature>
<reference evidence="3 4" key="1">
    <citation type="submission" date="2019-12" db="EMBL/GenBank/DDBJ databases">
        <authorList>
            <person name="Floudas D."/>
            <person name="Bentzer J."/>
            <person name="Ahren D."/>
            <person name="Johansson T."/>
            <person name="Persson P."/>
            <person name="Tunlid A."/>
        </authorList>
    </citation>
    <scope>NUCLEOTIDE SEQUENCE [LARGE SCALE GENOMIC DNA]</scope>
    <source>
        <strain evidence="3 4">CBS 102.39</strain>
    </source>
</reference>
<accession>A0A8H4QJV9</accession>
<dbReference type="Proteomes" id="UP000521872">
    <property type="component" value="Unassembled WGS sequence"/>
</dbReference>
<dbReference type="AlphaFoldDB" id="A0A8H4QJV9"/>
<evidence type="ECO:0000313" key="4">
    <source>
        <dbReference type="Proteomes" id="UP000521872"/>
    </source>
</evidence>
<feature type="compositionally biased region" description="Polar residues" evidence="2">
    <location>
        <begin position="422"/>
        <end position="441"/>
    </location>
</feature>
<evidence type="ECO:0008006" key="5">
    <source>
        <dbReference type="Google" id="ProtNLM"/>
    </source>
</evidence>
<feature type="coiled-coil region" evidence="1">
    <location>
        <begin position="41"/>
        <end position="68"/>
    </location>
</feature>
<dbReference type="Gene3D" id="1.20.1280.50">
    <property type="match status" value="1"/>
</dbReference>
<dbReference type="EMBL" id="JAACJL010000057">
    <property type="protein sequence ID" value="KAF4612151.1"/>
    <property type="molecule type" value="Genomic_DNA"/>
</dbReference>
<evidence type="ECO:0000256" key="1">
    <source>
        <dbReference type="SAM" id="Coils"/>
    </source>
</evidence>
<name>A0A8H4QJV9_9AGAR</name>
<evidence type="ECO:0000313" key="3">
    <source>
        <dbReference type="EMBL" id="KAF4612151.1"/>
    </source>
</evidence>
<sequence>MPSSRGNCASKTSNFVDFSQLKYSNSKCPIQDGACNVCRELLQAEKDVQDAVARLRDALNRHQDLKTAMNHAHSPIIRELPVEIACKIFKSCFSDGMWKKDGQPVAKDALVPLKVGAVCRTWRQIAWSLPELWTVVVVRRIYSTASHNRNQYSLIKQRILRSQGLPLYVFLKEEMDDEEDVDKAELDYWKRCLRVAAKCSDQWKDVTMELSSDSYEYVTSNKLITPTRKVDLSCSQYMRYNKLTGLRLWQESQSGPSQVTITNPIRFATYSIAWQHVSHVQAKGWPPEDCLTLLKHAPQLTTCSFKNVWRAPRDADENVPGEPVVSHSSLRHWSFHTAGTILSTKFFDRISLPNLEQFEHSSSNMKQLEDVPLVLLRFFSRCNFPLTKLSLSTRVFTPGDMARILETAPSLIHLSVRFSEPPDNTDSNAWGTTDSDSSESNFEGAESDFEDPESKTWMESFFQHLSQANPVIHEGVNNAHNLAPRLESLEFVGEGLVIPWIFAPAIFGDPSEPRTAGRRPLKALTFYSKRVPDPVSGLPDETITRLLSLREAGIAINYCILPGRNLLVPVVWNRG</sequence>
<gene>
    <name evidence="3" type="ORF">D9613_004505</name>
</gene>
<evidence type="ECO:0000256" key="2">
    <source>
        <dbReference type="SAM" id="MobiDB-lite"/>
    </source>
</evidence>